<proteinExistence type="predicted"/>
<dbReference type="Proteomes" id="UP000256269">
    <property type="component" value="Unassembled WGS sequence"/>
</dbReference>
<name>A0A3E0HIB8_9PSEU</name>
<protein>
    <submittedName>
        <fullName evidence="1">Uncharacterized protein</fullName>
    </submittedName>
</protein>
<accession>A0A3E0HIB8</accession>
<organism evidence="1 2">
    <name type="scientific">Kutzneria buriramensis</name>
    <dbReference type="NCBI Taxonomy" id="1045776"/>
    <lineage>
        <taxon>Bacteria</taxon>
        <taxon>Bacillati</taxon>
        <taxon>Actinomycetota</taxon>
        <taxon>Actinomycetes</taxon>
        <taxon>Pseudonocardiales</taxon>
        <taxon>Pseudonocardiaceae</taxon>
        <taxon>Kutzneria</taxon>
    </lineage>
</organism>
<evidence type="ECO:0000313" key="1">
    <source>
        <dbReference type="EMBL" id="REH46100.1"/>
    </source>
</evidence>
<keyword evidence="2" id="KW-1185">Reference proteome</keyword>
<reference evidence="1 2" key="1">
    <citation type="submission" date="2018-08" db="EMBL/GenBank/DDBJ databases">
        <title>Genomic Encyclopedia of Archaeal and Bacterial Type Strains, Phase II (KMG-II): from individual species to whole genera.</title>
        <authorList>
            <person name="Goeker M."/>
        </authorList>
    </citation>
    <scope>NUCLEOTIDE SEQUENCE [LARGE SCALE GENOMIC DNA]</scope>
    <source>
        <strain evidence="1 2">DSM 45791</strain>
    </source>
</reference>
<dbReference type="EMBL" id="QUNO01000007">
    <property type="protein sequence ID" value="REH46100.1"/>
    <property type="molecule type" value="Genomic_DNA"/>
</dbReference>
<comment type="caution">
    <text evidence="1">The sequence shown here is derived from an EMBL/GenBank/DDBJ whole genome shotgun (WGS) entry which is preliminary data.</text>
</comment>
<dbReference type="AlphaFoldDB" id="A0A3E0HIB8"/>
<evidence type="ECO:0000313" key="2">
    <source>
        <dbReference type="Proteomes" id="UP000256269"/>
    </source>
</evidence>
<gene>
    <name evidence="1" type="ORF">BCF44_107233</name>
</gene>
<sequence>MVRSGRAWLGRWAVELSLHQVSVLFATLLSVWLKCFPPRRVRLLVLAERGVWGGARGPRGRLRKRCCPTG</sequence>